<accession>A0ABV0BJY6</accession>
<keyword evidence="3" id="KW-1185">Reference proteome</keyword>
<evidence type="ECO:0000313" key="2">
    <source>
        <dbReference type="EMBL" id="MEN3930471.1"/>
    </source>
</evidence>
<feature type="chain" id="PRO_5045492282" evidence="1">
    <location>
        <begin position="20"/>
        <end position="151"/>
    </location>
</feature>
<gene>
    <name evidence="2" type="ORF">WJT86_05255</name>
</gene>
<proteinExistence type="predicted"/>
<sequence length="151" mass="16777">MRAIAISLALTMISGPLYAADSNKNPEKSFSYSDYQRIKTTDFYMNPGLYANKPISFSGLVCQKVSDGFACSSTNNRIIVLAPDLAPASEKKLISERCNPKDKLFYSRCKRTILFVSSSIEGQKGENYNQQSLVIRTKIINAATLDEESEN</sequence>
<evidence type="ECO:0000256" key="1">
    <source>
        <dbReference type="SAM" id="SignalP"/>
    </source>
</evidence>
<feature type="signal peptide" evidence="1">
    <location>
        <begin position="1"/>
        <end position="19"/>
    </location>
</feature>
<reference evidence="2 3" key="1">
    <citation type="submission" date="2024-04" db="EMBL/GenBank/DDBJ databases">
        <title>A novel species isolated from cricket.</title>
        <authorList>
            <person name="Wang H.-C."/>
        </authorList>
    </citation>
    <scope>NUCLEOTIDE SEQUENCE [LARGE SCALE GENOMIC DNA]</scope>
    <source>
        <strain evidence="2 3">WL0021</strain>
    </source>
</reference>
<keyword evidence="1" id="KW-0732">Signal</keyword>
<comment type="caution">
    <text evidence="2">The sequence shown here is derived from an EMBL/GenBank/DDBJ whole genome shotgun (WGS) entry which is preliminary data.</text>
</comment>
<name>A0ABV0BJY6_9HYPH</name>
<evidence type="ECO:0000313" key="3">
    <source>
        <dbReference type="Proteomes" id="UP001418637"/>
    </source>
</evidence>
<dbReference type="EMBL" id="JBBYXI010000002">
    <property type="protein sequence ID" value="MEN3930471.1"/>
    <property type="molecule type" value="Genomic_DNA"/>
</dbReference>
<dbReference type="Proteomes" id="UP001418637">
    <property type="component" value="Unassembled WGS sequence"/>
</dbReference>
<organism evidence="2 3">
    <name type="scientific">Hohaiivirga grylli</name>
    <dbReference type="NCBI Taxonomy" id="3133970"/>
    <lineage>
        <taxon>Bacteria</taxon>
        <taxon>Pseudomonadati</taxon>
        <taxon>Pseudomonadota</taxon>
        <taxon>Alphaproteobacteria</taxon>
        <taxon>Hyphomicrobiales</taxon>
        <taxon>Methylobacteriaceae</taxon>
        <taxon>Hohaiivirga</taxon>
    </lineage>
</organism>
<protein>
    <submittedName>
        <fullName evidence="2">Uncharacterized protein</fullName>
    </submittedName>
</protein>